<evidence type="ECO:0000313" key="1">
    <source>
        <dbReference type="EMBL" id="GEM44939.1"/>
    </source>
</evidence>
<gene>
    <name evidence="1" type="ORF">DC3_05740</name>
</gene>
<proteinExistence type="predicted"/>
<dbReference type="AlphaFoldDB" id="A0A511MWJ0"/>
<dbReference type="Proteomes" id="UP000321306">
    <property type="component" value="Unassembled WGS sequence"/>
</dbReference>
<protein>
    <submittedName>
        <fullName evidence="1">Uncharacterized protein</fullName>
    </submittedName>
</protein>
<accession>A0A511MWJ0</accession>
<comment type="caution">
    <text evidence="1">The sequence shown here is derived from an EMBL/GenBank/DDBJ whole genome shotgun (WGS) entry which is preliminary data.</text>
</comment>
<dbReference type="InterPro" id="IPR020568">
    <property type="entry name" value="Ribosomal_Su5_D2-typ_SF"/>
</dbReference>
<reference evidence="1 2" key="1">
    <citation type="submission" date="2019-07" db="EMBL/GenBank/DDBJ databases">
        <title>Whole genome shotgun sequence of Deinococcus cellulosilyticus NBRC 106333.</title>
        <authorList>
            <person name="Hosoyama A."/>
            <person name="Uohara A."/>
            <person name="Ohji S."/>
            <person name="Ichikawa N."/>
        </authorList>
    </citation>
    <scope>NUCLEOTIDE SEQUENCE [LARGE SCALE GENOMIC DNA]</scope>
    <source>
        <strain evidence="1 2">NBRC 106333</strain>
    </source>
</reference>
<organism evidence="1 2">
    <name type="scientific">Deinococcus cellulosilyticus (strain DSM 18568 / NBRC 106333 / KACC 11606 / 5516J-15)</name>
    <dbReference type="NCBI Taxonomy" id="1223518"/>
    <lineage>
        <taxon>Bacteria</taxon>
        <taxon>Thermotogati</taxon>
        <taxon>Deinococcota</taxon>
        <taxon>Deinococci</taxon>
        <taxon>Deinococcales</taxon>
        <taxon>Deinococcaceae</taxon>
        <taxon>Deinococcus</taxon>
    </lineage>
</organism>
<sequence>MSPSCLEFLYAVGMDPSQGQHELSTLLFREYLSTQHRKDALMLYGEHLLGMLPFDHFELKNAMNEATGVVYLLPYSMYPGSRVLHAPALLPEYSFFTHIVLCDAIEPQSIEKQIWTYLHHLSQQEPERFQELLQLHDTGLKTLALENEDLFRLLVHHFVFETTQGNLTLEEYLRHTGYVRFIPHADQYAQIHRIAASQGQFIIQASYSRDAELLTAYARLYPDSSVELMDAVGYASHLEKIEHPSLEPFQEMAQQVLEHFQVQVDFRRFRPETVPALLVASEVYKHHRHFQKTQTHQSALWTDVIEQLIEQDQTPMARLYLNFDSPVVQQLLQLQDIAVVEETLKMIFLDALLLGKHPITPEELSLLSEGLGKLMQWGMQASRYRNLN</sequence>
<keyword evidence="2" id="KW-1185">Reference proteome</keyword>
<evidence type="ECO:0000313" key="2">
    <source>
        <dbReference type="Proteomes" id="UP000321306"/>
    </source>
</evidence>
<dbReference type="SUPFAM" id="SSF54211">
    <property type="entry name" value="Ribosomal protein S5 domain 2-like"/>
    <property type="match status" value="1"/>
</dbReference>
<dbReference type="EMBL" id="BJXB01000002">
    <property type="protein sequence ID" value="GEM44939.1"/>
    <property type="molecule type" value="Genomic_DNA"/>
</dbReference>
<name>A0A511MWJ0_DEIC1</name>